<keyword evidence="1" id="KW-1133">Transmembrane helix</keyword>
<keyword evidence="1" id="KW-0472">Membrane</keyword>
<name>A0A1A9WNW7_9MUSC</name>
<feature type="transmembrane region" description="Helical" evidence="1">
    <location>
        <begin position="28"/>
        <end position="46"/>
    </location>
</feature>
<evidence type="ECO:0000313" key="3">
    <source>
        <dbReference type="Proteomes" id="UP000091820"/>
    </source>
</evidence>
<keyword evidence="1" id="KW-0812">Transmembrane</keyword>
<sequence length="127" mass="15134">MFQSSEDLRSNQYEIEKTNKLAILTINYRYVASICIALHISITLKLKMILIQSENKLNTSTHYYQYVIHEIECRECRTLDRSLNRCLRQHLHERACRTKGQDDLQELKPTLQLFRTCTKSLRLNIQM</sequence>
<dbReference type="AlphaFoldDB" id="A0A1A9WNW7"/>
<reference evidence="3" key="1">
    <citation type="submission" date="2014-03" db="EMBL/GenBank/DDBJ databases">
        <authorList>
            <person name="Aksoy S."/>
            <person name="Warren W."/>
            <person name="Wilson R.K."/>
        </authorList>
    </citation>
    <scope>NUCLEOTIDE SEQUENCE [LARGE SCALE GENOMIC DNA]</scope>
    <source>
        <strain evidence="3">IAEA</strain>
    </source>
</reference>
<dbReference type="EnsemblMetazoa" id="GBRI026577-RA">
    <property type="protein sequence ID" value="GBRI026577-PA"/>
    <property type="gene ID" value="GBRI026577"/>
</dbReference>
<proteinExistence type="predicted"/>
<protein>
    <submittedName>
        <fullName evidence="2">Uncharacterized protein</fullName>
    </submittedName>
</protein>
<accession>A0A1A9WNW7</accession>
<evidence type="ECO:0000256" key="1">
    <source>
        <dbReference type="SAM" id="Phobius"/>
    </source>
</evidence>
<evidence type="ECO:0000313" key="2">
    <source>
        <dbReference type="EnsemblMetazoa" id="GBRI026577-PA"/>
    </source>
</evidence>
<organism evidence="2 3">
    <name type="scientific">Glossina brevipalpis</name>
    <dbReference type="NCBI Taxonomy" id="37001"/>
    <lineage>
        <taxon>Eukaryota</taxon>
        <taxon>Metazoa</taxon>
        <taxon>Ecdysozoa</taxon>
        <taxon>Arthropoda</taxon>
        <taxon>Hexapoda</taxon>
        <taxon>Insecta</taxon>
        <taxon>Pterygota</taxon>
        <taxon>Neoptera</taxon>
        <taxon>Endopterygota</taxon>
        <taxon>Diptera</taxon>
        <taxon>Brachycera</taxon>
        <taxon>Muscomorpha</taxon>
        <taxon>Hippoboscoidea</taxon>
        <taxon>Glossinidae</taxon>
        <taxon>Glossina</taxon>
    </lineage>
</organism>
<keyword evidence="3" id="KW-1185">Reference proteome</keyword>
<dbReference type="Proteomes" id="UP000091820">
    <property type="component" value="Unassembled WGS sequence"/>
</dbReference>
<dbReference type="VEuPathDB" id="VectorBase:GBRI026577"/>
<reference evidence="2" key="2">
    <citation type="submission" date="2020-05" db="UniProtKB">
        <authorList>
            <consortium name="EnsemblMetazoa"/>
        </authorList>
    </citation>
    <scope>IDENTIFICATION</scope>
    <source>
        <strain evidence="2">IAEA</strain>
    </source>
</reference>